<dbReference type="EMBL" id="AP017928">
    <property type="protein sequence ID" value="BBA32836.1"/>
    <property type="molecule type" value="Genomic_DNA"/>
</dbReference>
<sequence length="123" mass="13628">MSLSNIFDRLVRNPSVTAVDREGLAEFAARHPQCLVGFFTDPKAHPENTDLAVVLPELLRAFPSLRAAVLKPEAVVATARDYGVAVFPALVFLDEGQVSKIMARIQAWADYHSQIQQWLEPKA</sequence>
<dbReference type="Gene3D" id="3.40.30.10">
    <property type="entry name" value="Glutaredoxin"/>
    <property type="match status" value="1"/>
</dbReference>
<organism evidence="2 3">
    <name type="scientific">Methylocaldum marinum</name>
    <dbReference type="NCBI Taxonomy" id="1432792"/>
    <lineage>
        <taxon>Bacteria</taxon>
        <taxon>Pseudomonadati</taxon>
        <taxon>Pseudomonadota</taxon>
        <taxon>Gammaproteobacteria</taxon>
        <taxon>Methylococcales</taxon>
        <taxon>Methylococcaceae</taxon>
        <taxon>Methylocaldum</taxon>
    </lineage>
</organism>
<dbReference type="SUPFAM" id="SSF52833">
    <property type="entry name" value="Thioredoxin-like"/>
    <property type="match status" value="1"/>
</dbReference>
<evidence type="ECO:0000313" key="3">
    <source>
        <dbReference type="Proteomes" id="UP000266313"/>
    </source>
</evidence>
<comment type="similarity">
    <text evidence="1">Belongs to the HupG/HyaE family.</text>
</comment>
<dbReference type="PIRSF" id="PIRSF038934">
    <property type="entry name" value="HyaE_HupG"/>
    <property type="match status" value="1"/>
</dbReference>
<dbReference type="KEGG" id="mmai:sS8_0871"/>
<evidence type="ECO:0000313" key="2">
    <source>
        <dbReference type="EMBL" id="BBA32836.1"/>
    </source>
</evidence>
<dbReference type="InterPro" id="IPR036249">
    <property type="entry name" value="Thioredoxin-like_sf"/>
</dbReference>
<keyword evidence="3" id="KW-1185">Reference proteome</keyword>
<proteinExistence type="inferred from homology"/>
<dbReference type="Proteomes" id="UP000266313">
    <property type="component" value="Chromosome"/>
</dbReference>
<gene>
    <name evidence="2" type="ORF">sS8_0871</name>
</gene>
<dbReference type="Pfam" id="PF07449">
    <property type="entry name" value="HyaE"/>
    <property type="match status" value="1"/>
</dbReference>
<dbReference type="OrthoDB" id="6560050at2"/>
<dbReference type="InterPro" id="IPR010893">
    <property type="entry name" value="NiFe-hyd_mat_HyaE"/>
</dbReference>
<accession>A0A250KMQ5</accession>
<dbReference type="RefSeq" id="WP_119628552.1">
    <property type="nucleotide sequence ID" value="NZ_AP017928.1"/>
</dbReference>
<name>A0A250KMQ5_9GAMM</name>
<evidence type="ECO:0000256" key="1">
    <source>
        <dbReference type="ARBA" id="ARBA00009004"/>
    </source>
</evidence>
<reference evidence="2 3" key="1">
    <citation type="submission" date="2016-12" db="EMBL/GenBank/DDBJ databases">
        <title>Genome sequencing of Methylocaldum marinum.</title>
        <authorList>
            <person name="Takeuchi M."/>
            <person name="Kamagata Y."/>
            <person name="Hiraoka S."/>
            <person name="Oshima K."/>
            <person name="Hattori M."/>
            <person name="Iwasaki W."/>
        </authorList>
    </citation>
    <scope>NUCLEOTIDE SEQUENCE [LARGE SCALE GENOMIC DNA]</scope>
    <source>
        <strain evidence="2 3">S8</strain>
    </source>
</reference>
<dbReference type="AlphaFoldDB" id="A0A250KMQ5"/>
<protein>
    <submittedName>
        <fullName evidence="2">Hydrogenase expression/formation protein</fullName>
    </submittedName>
</protein>